<dbReference type="CDD" id="cd08704">
    <property type="entry name" value="Met_tRNA_FMT_C"/>
    <property type="match status" value="1"/>
</dbReference>
<proteinExistence type="inferred from homology"/>
<evidence type="ECO:0000313" key="8">
    <source>
        <dbReference type="EMBL" id="SEJ11418.1"/>
    </source>
</evidence>
<dbReference type="SUPFAM" id="SSF53328">
    <property type="entry name" value="Formyltransferase"/>
    <property type="match status" value="1"/>
</dbReference>
<evidence type="ECO:0000256" key="2">
    <source>
        <dbReference type="ARBA" id="ARBA00012261"/>
    </source>
</evidence>
<evidence type="ECO:0000256" key="1">
    <source>
        <dbReference type="ARBA" id="ARBA00010699"/>
    </source>
</evidence>
<comment type="catalytic activity">
    <reaction evidence="5">
        <text>L-methionyl-tRNA(fMet) + (6R)-10-formyltetrahydrofolate = N-formyl-L-methionyl-tRNA(fMet) + (6S)-5,6,7,8-tetrahydrofolate + H(+)</text>
        <dbReference type="Rhea" id="RHEA:24380"/>
        <dbReference type="Rhea" id="RHEA-COMP:9952"/>
        <dbReference type="Rhea" id="RHEA-COMP:9953"/>
        <dbReference type="ChEBI" id="CHEBI:15378"/>
        <dbReference type="ChEBI" id="CHEBI:57453"/>
        <dbReference type="ChEBI" id="CHEBI:78530"/>
        <dbReference type="ChEBI" id="CHEBI:78844"/>
        <dbReference type="ChEBI" id="CHEBI:195366"/>
        <dbReference type="EC" id="2.1.2.9"/>
    </reaction>
</comment>
<accession>A0A1H6W3A4</accession>
<sequence>MIRSKAIFMGTPVFAVPCLEKLNEHCDIVAVITQPDRPKGRGQKLTASPVKECAVSIGLPVLQPEKIKTPEFEKILAELKPDLIVVVAFGQILSQKILDIPVLGCINVHASLLPRYRGAAPIHWAIVNGETVSGVTTMFMDAGLDTGDMILKTKTPISANMNTEELHDILMNAGANLLIETVKQVEAGTAKRIRQDDANSNYAPLLKKTTGAIDWSDSAQQIHNLVRGLNSWPGAYCNFQMKPFKIWQTAVSDQDFSKAAYGVVVGFTKNGFCVATGSGFLEILELQAPNKKKMAAKDYIRGHGLQLGDQFE</sequence>
<feature type="binding site" evidence="5">
    <location>
        <begin position="111"/>
        <end position="114"/>
    </location>
    <ligand>
        <name>(6S)-5,6,7,8-tetrahydrofolate</name>
        <dbReference type="ChEBI" id="CHEBI:57453"/>
    </ligand>
</feature>
<evidence type="ECO:0000313" key="9">
    <source>
        <dbReference type="Proteomes" id="UP000199662"/>
    </source>
</evidence>
<dbReference type="EC" id="2.1.2.9" evidence="2 5"/>
<organism evidence="8 9">
    <name type="scientific">Propionispira arboris</name>
    <dbReference type="NCBI Taxonomy" id="84035"/>
    <lineage>
        <taxon>Bacteria</taxon>
        <taxon>Bacillati</taxon>
        <taxon>Bacillota</taxon>
        <taxon>Negativicutes</taxon>
        <taxon>Selenomonadales</taxon>
        <taxon>Selenomonadaceae</taxon>
        <taxon>Propionispira</taxon>
    </lineage>
</organism>
<comment type="similarity">
    <text evidence="1 5">Belongs to the Fmt family.</text>
</comment>
<dbReference type="SUPFAM" id="SSF50486">
    <property type="entry name" value="FMT C-terminal domain-like"/>
    <property type="match status" value="1"/>
</dbReference>
<dbReference type="InterPro" id="IPR011034">
    <property type="entry name" value="Formyl_transferase-like_C_sf"/>
</dbReference>
<dbReference type="RefSeq" id="WP_091829606.1">
    <property type="nucleotide sequence ID" value="NZ_FNZK01000003.1"/>
</dbReference>
<dbReference type="InterPro" id="IPR005793">
    <property type="entry name" value="Formyl_trans_C"/>
</dbReference>
<dbReference type="InterPro" id="IPR001555">
    <property type="entry name" value="GART_AS"/>
</dbReference>
<dbReference type="PROSITE" id="PS00373">
    <property type="entry name" value="GART"/>
    <property type="match status" value="1"/>
</dbReference>
<dbReference type="AlphaFoldDB" id="A0A1H6W3A4"/>
<evidence type="ECO:0000259" key="6">
    <source>
        <dbReference type="Pfam" id="PF00551"/>
    </source>
</evidence>
<dbReference type="Proteomes" id="UP000199662">
    <property type="component" value="Unassembled WGS sequence"/>
</dbReference>
<dbReference type="PANTHER" id="PTHR11138:SF5">
    <property type="entry name" value="METHIONYL-TRNA FORMYLTRANSFERASE, MITOCHONDRIAL"/>
    <property type="match status" value="1"/>
</dbReference>
<feature type="domain" description="Formyl transferase N-terminal" evidence="6">
    <location>
        <begin position="18"/>
        <end position="182"/>
    </location>
</feature>
<dbReference type="EMBL" id="FNZK01000003">
    <property type="protein sequence ID" value="SEJ11418.1"/>
    <property type="molecule type" value="Genomic_DNA"/>
</dbReference>
<comment type="function">
    <text evidence="5">Attaches a formyl group to the free amino group of methionyl-tRNA(fMet). The formyl group appears to play a dual role in the initiator identity of N-formylmethionyl-tRNA by promoting its recognition by IF2 and preventing the misappropriation of this tRNA by the elongation apparatus.</text>
</comment>
<gene>
    <name evidence="5" type="primary">fmt</name>
    <name evidence="8" type="ORF">SAMN05660742_103210</name>
</gene>
<dbReference type="NCBIfam" id="TIGR00460">
    <property type="entry name" value="fmt"/>
    <property type="match status" value="1"/>
</dbReference>
<dbReference type="InterPro" id="IPR002376">
    <property type="entry name" value="Formyl_transf_N"/>
</dbReference>
<name>A0A1H6W3A4_9FIRM</name>
<evidence type="ECO:0000256" key="3">
    <source>
        <dbReference type="ARBA" id="ARBA00022679"/>
    </source>
</evidence>
<protein>
    <recommendedName>
        <fullName evidence="2 5">Methionyl-tRNA formyltransferase</fullName>
        <ecNumber evidence="2 5">2.1.2.9</ecNumber>
    </recommendedName>
</protein>
<dbReference type="InterPro" id="IPR036477">
    <property type="entry name" value="Formyl_transf_N_sf"/>
</dbReference>
<dbReference type="HAMAP" id="MF_00182">
    <property type="entry name" value="Formyl_trans"/>
    <property type="match status" value="1"/>
</dbReference>
<dbReference type="InterPro" id="IPR041711">
    <property type="entry name" value="Met-tRNA-FMT_N"/>
</dbReference>
<dbReference type="InterPro" id="IPR005794">
    <property type="entry name" value="Fmt"/>
</dbReference>
<dbReference type="PANTHER" id="PTHR11138">
    <property type="entry name" value="METHIONYL-TRNA FORMYLTRANSFERASE"/>
    <property type="match status" value="1"/>
</dbReference>
<evidence type="ECO:0000259" key="7">
    <source>
        <dbReference type="Pfam" id="PF02911"/>
    </source>
</evidence>
<dbReference type="GO" id="GO:0004479">
    <property type="term" value="F:methionyl-tRNA formyltransferase activity"/>
    <property type="evidence" value="ECO:0007669"/>
    <property type="project" value="UniProtKB-UniRule"/>
</dbReference>
<evidence type="ECO:0000256" key="4">
    <source>
        <dbReference type="ARBA" id="ARBA00022917"/>
    </source>
</evidence>
<evidence type="ECO:0000256" key="5">
    <source>
        <dbReference type="HAMAP-Rule" id="MF_00182"/>
    </source>
</evidence>
<dbReference type="Pfam" id="PF00551">
    <property type="entry name" value="Formyl_trans_N"/>
    <property type="match status" value="1"/>
</dbReference>
<keyword evidence="4 5" id="KW-0648">Protein biosynthesis</keyword>
<reference evidence="8 9" key="1">
    <citation type="submission" date="2016-10" db="EMBL/GenBank/DDBJ databases">
        <authorList>
            <person name="de Groot N.N."/>
        </authorList>
    </citation>
    <scope>NUCLEOTIDE SEQUENCE [LARGE SCALE GENOMIC DNA]</scope>
    <source>
        <strain evidence="8 9">DSM 2179</strain>
    </source>
</reference>
<dbReference type="STRING" id="84035.SAMN05660742_103210"/>
<dbReference type="CDD" id="cd08646">
    <property type="entry name" value="FMT_core_Met-tRNA-FMT_N"/>
    <property type="match status" value="1"/>
</dbReference>
<feature type="domain" description="Formyl transferase C-terminal" evidence="7">
    <location>
        <begin position="206"/>
        <end position="303"/>
    </location>
</feature>
<dbReference type="GO" id="GO:0005829">
    <property type="term" value="C:cytosol"/>
    <property type="evidence" value="ECO:0007669"/>
    <property type="project" value="TreeGrafter"/>
</dbReference>
<dbReference type="Gene3D" id="3.40.50.12230">
    <property type="match status" value="1"/>
</dbReference>
<keyword evidence="3 5" id="KW-0808">Transferase</keyword>
<dbReference type="FunFam" id="3.40.50.12230:FF:000001">
    <property type="entry name" value="Methionyl-tRNA formyltransferase"/>
    <property type="match status" value="1"/>
</dbReference>
<dbReference type="Pfam" id="PF02911">
    <property type="entry name" value="Formyl_trans_C"/>
    <property type="match status" value="1"/>
</dbReference>
<keyword evidence="9" id="KW-1185">Reference proteome</keyword>
<dbReference type="InterPro" id="IPR044135">
    <property type="entry name" value="Met-tRNA-FMT_C"/>
</dbReference>